<comment type="subcellular location">
    <subcellularLocation>
        <location evidence="1">Golgi apparatus membrane</location>
        <topology evidence="1">Single-pass type II membrane protein</topology>
    </subcellularLocation>
</comment>
<comment type="similarity">
    <text evidence="7">Belongs to the ANP1/MMN9/VAN1 family.</text>
</comment>
<proteinExistence type="inferred from homology"/>
<dbReference type="EMBL" id="JAVFHQ010000013">
    <property type="protein sequence ID" value="KAK4546943.1"/>
    <property type="molecule type" value="Genomic_DNA"/>
</dbReference>
<dbReference type="InterPro" id="IPR052086">
    <property type="entry name" value="Mannan_Polymerase_Subunit"/>
</dbReference>
<evidence type="ECO:0000256" key="6">
    <source>
        <dbReference type="ARBA" id="ARBA00023136"/>
    </source>
</evidence>
<dbReference type="GO" id="GO:0000009">
    <property type="term" value="F:alpha-1,6-mannosyltransferase activity"/>
    <property type="evidence" value="ECO:0007669"/>
    <property type="project" value="TreeGrafter"/>
</dbReference>
<sequence length="378" mass="42651">MAVPRSLRRNNPITYILAGGLCIFFLYFFFGDSAQLPSLPKYGAPRQLLKSKDAASNELSPPSLPFKKTKLQEGEVAPPPPVVHYHMNNVTTTSDPVGNRESVLILTPLARFYEEYWDNLCRISYPHDLISLGFIIPKGRDGNLATLQLQERITKTQAPTNKNRFASITILRQDSEPPVAQTESERHALGAQKERRAAMSRARNSLLFTILGPTTSWVLWLDSDIIETPPSLIQDLASHDKAIIVPNCFQRYYNKDKEAMEVRPYDFNSWIDSPTAKGLGEKMGPDEILLEGYAEMATYRSLMAYMADTNGDPRREIDLDGVGGTALLVKAEVHRDGAMFPPFPFYHLIETEGFAKMAQRLGWRATGLPNYFVYHYDE</sequence>
<evidence type="ECO:0000313" key="10">
    <source>
        <dbReference type="Proteomes" id="UP001324427"/>
    </source>
</evidence>
<keyword evidence="6 8" id="KW-0472">Membrane</keyword>
<keyword evidence="5" id="KW-0333">Golgi apparatus</keyword>
<feature type="transmembrane region" description="Helical" evidence="8">
    <location>
        <begin position="12"/>
        <end position="30"/>
    </location>
</feature>
<evidence type="ECO:0000256" key="2">
    <source>
        <dbReference type="ARBA" id="ARBA00022692"/>
    </source>
</evidence>
<evidence type="ECO:0000313" key="9">
    <source>
        <dbReference type="EMBL" id="KAK4546943.1"/>
    </source>
</evidence>
<evidence type="ECO:0000256" key="3">
    <source>
        <dbReference type="ARBA" id="ARBA00022968"/>
    </source>
</evidence>
<dbReference type="PANTHER" id="PTHR43083:SF6">
    <property type="entry name" value="MANNAN POLYMERASE COMPLEXES SUBUNIT MNN9"/>
    <property type="match status" value="1"/>
</dbReference>
<evidence type="ECO:0000256" key="5">
    <source>
        <dbReference type="ARBA" id="ARBA00023034"/>
    </source>
</evidence>
<keyword evidence="2 8" id="KW-0812">Transmembrane</keyword>
<dbReference type="GO" id="GO:0000136">
    <property type="term" value="C:mannan polymerase complex"/>
    <property type="evidence" value="ECO:0007669"/>
    <property type="project" value="TreeGrafter"/>
</dbReference>
<evidence type="ECO:0000256" key="8">
    <source>
        <dbReference type="SAM" id="Phobius"/>
    </source>
</evidence>
<dbReference type="AlphaFoldDB" id="A0AAV9JQX9"/>
<reference evidence="9 10" key="1">
    <citation type="submission" date="2021-11" db="EMBL/GenBank/DDBJ databases">
        <title>Black yeast isolated from Biological Soil Crust.</title>
        <authorList>
            <person name="Kurbessoian T."/>
        </authorList>
    </citation>
    <scope>NUCLEOTIDE SEQUENCE [LARGE SCALE GENOMIC DNA]</scope>
    <source>
        <strain evidence="9 10">CCFEE 5522</strain>
    </source>
</reference>
<keyword evidence="4 8" id="KW-1133">Transmembrane helix</keyword>
<keyword evidence="10" id="KW-1185">Reference proteome</keyword>
<keyword evidence="3" id="KW-0735">Signal-anchor</keyword>
<name>A0AAV9JQX9_9PEZI</name>
<dbReference type="FunFam" id="3.90.550.10:FF:000017">
    <property type="entry name" value="Mannan polymerase II complex ANP1 subunit"/>
    <property type="match status" value="1"/>
</dbReference>
<dbReference type="GO" id="GO:0006487">
    <property type="term" value="P:protein N-linked glycosylation"/>
    <property type="evidence" value="ECO:0007669"/>
    <property type="project" value="TreeGrafter"/>
</dbReference>
<accession>A0AAV9JQX9</accession>
<organism evidence="9 10">
    <name type="scientific">Oleoguttula mirabilis</name>
    <dbReference type="NCBI Taxonomy" id="1507867"/>
    <lineage>
        <taxon>Eukaryota</taxon>
        <taxon>Fungi</taxon>
        <taxon>Dikarya</taxon>
        <taxon>Ascomycota</taxon>
        <taxon>Pezizomycotina</taxon>
        <taxon>Dothideomycetes</taxon>
        <taxon>Dothideomycetidae</taxon>
        <taxon>Mycosphaerellales</taxon>
        <taxon>Teratosphaeriaceae</taxon>
        <taxon>Oleoguttula</taxon>
    </lineage>
</organism>
<dbReference type="Proteomes" id="UP001324427">
    <property type="component" value="Unassembled WGS sequence"/>
</dbReference>
<dbReference type="PANTHER" id="PTHR43083">
    <property type="entry name" value="MANNAN POLYMERASE II"/>
    <property type="match status" value="1"/>
</dbReference>
<evidence type="ECO:0000256" key="7">
    <source>
        <dbReference type="ARBA" id="ARBA00037964"/>
    </source>
</evidence>
<dbReference type="Gene3D" id="3.90.550.10">
    <property type="entry name" value="Spore Coat Polysaccharide Biosynthesis Protein SpsA, Chain A"/>
    <property type="match status" value="1"/>
</dbReference>
<protein>
    <submittedName>
        <fullName evidence="9">Uncharacterized protein</fullName>
    </submittedName>
</protein>
<dbReference type="SUPFAM" id="SSF53448">
    <property type="entry name" value="Nucleotide-diphospho-sugar transferases"/>
    <property type="match status" value="1"/>
</dbReference>
<evidence type="ECO:0000256" key="4">
    <source>
        <dbReference type="ARBA" id="ARBA00022989"/>
    </source>
</evidence>
<dbReference type="GO" id="GO:0000032">
    <property type="term" value="P:cell wall mannoprotein biosynthetic process"/>
    <property type="evidence" value="ECO:0007669"/>
    <property type="project" value="TreeGrafter"/>
</dbReference>
<dbReference type="InterPro" id="IPR029044">
    <property type="entry name" value="Nucleotide-diphossugar_trans"/>
</dbReference>
<gene>
    <name evidence="9" type="ORF">LTR36_001675</name>
</gene>
<comment type="caution">
    <text evidence="9">The sequence shown here is derived from an EMBL/GenBank/DDBJ whole genome shotgun (WGS) entry which is preliminary data.</text>
</comment>
<evidence type="ECO:0000256" key="1">
    <source>
        <dbReference type="ARBA" id="ARBA00004323"/>
    </source>
</evidence>
<dbReference type="Pfam" id="PF03452">
    <property type="entry name" value="Anp1"/>
    <property type="match status" value="1"/>
</dbReference>